<reference evidence="3 4" key="1">
    <citation type="submission" date="2019-03" db="EMBL/GenBank/DDBJ databases">
        <title>Genomic Encyclopedia of Type Strains, Phase IV (KMG-V): Genome sequencing to study the core and pangenomes of soil and plant-associated prokaryotes.</title>
        <authorList>
            <person name="Whitman W."/>
        </authorList>
    </citation>
    <scope>NUCLEOTIDE SEQUENCE [LARGE SCALE GENOMIC DNA]</scope>
    <source>
        <strain evidence="1 4">Gr42</strain>
        <strain evidence="2 3">IE4868</strain>
    </source>
</reference>
<evidence type="ECO:0000313" key="1">
    <source>
        <dbReference type="EMBL" id="TCU25769.1"/>
    </source>
</evidence>
<comment type="caution">
    <text evidence="1">The sequence shown here is derived from an EMBL/GenBank/DDBJ whole genome shotgun (WGS) entry which is preliminary data.</text>
</comment>
<protein>
    <submittedName>
        <fullName evidence="1">Uncharacterized protein</fullName>
    </submittedName>
</protein>
<evidence type="ECO:0000313" key="4">
    <source>
        <dbReference type="Proteomes" id="UP000295547"/>
    </source>
</evidence>
<gene>
    <name evidence="2" type="ORF">EV129_10284</name>
    <name evidence="1" type="ORF">EV130_105427</name>
</gene>
<dbReference type="EMBL" id="SMBK01000002">
    <property type="protein sequence ID" value="TCU39947.1"/>
    <property type="molecule type" value="Genomic_DNA"/>
</dbReference>
<evidence type="ECO:0000313" key="3">
    <source>
        <dbReference type="Proteomes" id="UP000295507"/>
    </source>
</evidence>
<organism evidence="1 4">
    <name type="scientific">Rhizobium azibense</name>
    <dbReference type="NCBI Taxonomy" id="1136135"/>
    <lineage>
        <taxon>Bacteria</taxon>
        <taxon>Pseudomonadati</taxon>
        <taxon>Pseudomonadota</taxon>
        <taxon>Alphaproteobacteria</taxon>
        <taxon>Hyphomicrobiales</taxon>
        <taxon>Rhizobiaceae</taxon>
        <taxon>Rhizobium/Agrobacterium group</taxon>
        <taxon>Rhizobium</taxon>
    </lineage>
</organism>
<dbReference type="Proteomes" id="UP000295507">
    <property type="component" value="Unassembled WGS sequence"/>
</dbReference>
<dbReference type="EMBL" id="SMBJ01000005">
    <property type="protein sequence ID" value="TCU25769.1"/>
    <property type="molecule type" value="Genomic_DNA"/>
</dbReference>
<dbReference type="AlphaFoldDB" id="A0A4R3QWR4"/>
<sequence>MSQRQAGVSRFLPASAARASQIGQYQSRFDAKDGTTMNASTFRNDKLVAVVDRLRRDLDRIVSQAGFSSAAGTLS</sequence>
<evidence type="ECO:0000313" key="2">
    <source>
        <dbReference type="EMBL" id="TCU39947.1"/>
    </source>
</evidence>
<accession>A0A4R3QWR4</accession>
<dbReference type="RefSeq" id="WP_074061486.1">
    <property type="nucleotide sequence ID" value="NZ_SMBJ01000005.1"/>
</dbReference>
<keyword evidence="4" id="KW-1185">Reference proteome</keyword>
<proteinExistence type="predicted"/>
<dbReference type="Proteomes" id="UP000295547">
    <property type="component" value="Unassembled WGS sequence"/>
</dbReference>
<name>A0A4R3QWR4_9HYPH</name>